<comment type="subcellular location">
    <subcellularLocation>
        <location evidence="2">Nucleus</location>
    </subcellularLocation>
</comment>
<keyword evidence="10" id="KW-0234">DNA repair</keyword>
<dbReference type="Gene3D" id="1.10.150.670">
    <property type="entry name" value="Crossover junction endonuclease EME1, DNA-binding domain"/>
    <property type="match status" value="1"/>
</dbReference>
<feature type="compositionally biased region" description="Low complexity" evidence="13">
    <location>
        <begin position="79"/>
        <end position="95"/>
    </location>
</feature>
<evidence type="ECO:0000256" key="4">
    <source>
        <dbReference type="ARBA" id="ARBA00022723"/>
    </source>
</evidence>
<accession>A0A6F9DBT7</accession>
<evidence type="ECO:0000256" key="8">
    <source>
        <dbReference type="ARBA" id="ARBA00022842"/>
    </source>
</evidence>
<evidence type="ECO:0000256" key="2">
    <source>
        <dbReference type="ARBA" id="ARBA00004123"/>
    </source>
</evidence>
<evidence type="ECO:0000256" key="11">
    <source>
        <dbReference type="ARBA" id="ARBA00023242"/>
    </source>
</evidence>
<feature type="compositionally biased region" description="Basic residues" evidence="13">
    <location>
        <begin position="33"/>
        <end position="44"/>
    </location>
</feature>
<feature type="compositionally biased region" description="Basic and acidic residues" evidence="13">
    <location>
        <begin position="275"/>
        <end position="288"/>
    </location>
</feature>
<evidence type="ECO:0000313" key="14">
    <source>
        <dbReference type="EMBL" id="CAB3242475.1"/>
    </source>
</evidence>
<dbReference type="InterPro" id="IPR042530">
    <property type="entry name" value="EME1/EME2_C"/>
</dbReference>
<dbReference type="PANTHER" id="PTHR21077:SF5">
    <property type="entry name" value="CROSSOVER JUNCTION ENDONUCLEASE MMS4"/>
    <property type="match status" value="1"/>
</dbReference>
<dbReference type="GO" id="GO:0000712">
    <property type="term" value="P:resolution of meiotic recombination intermediates"/>
    <property type="evidence" value="ECO:0007669"/>
    <property type="project" value="TreeGrafter"/>
</dbReference>
<feature type="compositionally biased region" description="Polar residues" evidence="13">
    <location>
        <begin position="18"/>
        <end position="29"/>
    </location>
</feature>
<evidence type="ECO:0000256" key="6">
    <source>
        <dbReference type="ARBA" id="ARBA00022763"/>
    </source>
</evidence>
<protein>
    <submittedName>
        <fullName evidence="14">Crossover junction endonuclease EME1</fullName>
    </submittedName>
</protein>
<dbReference type="InterPro" id="IPR033310">
    <property type="entry name" value="Mms4/EME1/EME2"/>
</dbReference>
<evidence type="ECO:0000256" key="12">
    <source>
        <dbReference type="ARBA" id="ARBA00023254"/>
    </source>
</evidence>
<keyword evidence="8" id="KW-0460">Magnesium</keyword>
<evidence type="ECO:0000256" key="7">
    <source>
        <dbReference type="ARBA" id="ARBA00022801"/>
    </source>
</evidence>
<dbReference type="PANTHER" id="PTHR21077">
    <property type="entry name" value="EME1 PROTEIN"/>
    <property type="match status" value="1"/>
</dbReference>
<dbReference type="Gene3D" id="3.40.50.10130">
    <property type="match status" value="1"/>
</dbReference>
<proteinExistence type="evidence at transcript level"/>
<keyword evidence="12" id="KW-0469">Meiosis</keyword>
<feature type="region of interest" description="Disordered" evidence="13">
    <location>
        <begin position="77"/>
        <end position="120"/>
    </location>
</feature>
<dbReference type="GO" id="GO:0031573">
    <property type="term" value="P:mitotic intra-S DNA damage checkpoint signaling"/>
    <property type="evidence" value="ECO:0007669"/>
    <property type="project" value="TreeGrafter"/>
</dbReference>
<feature type="region of interest" description="Disordered" evidence="13">
    <location>
        <begin position="275"/>
        <end position="298"/>
    </location>
</feature>
<dbReference type="GO" id="GO:0008821">
    <property type="term" value="F:crossover junction DNA endonuclease activity"/>
    <property type="evidence" value="ECO:0007669"/>
    <property type="project" value="TreeGrafter"/>
</dbReference>
<organism evidence="14">
    <name type="scientific">Phallusia mammillata</name>
    <dbReference type="NCBI Taxonomy" id="59560"/>
    <lineage>
        <taxon>Eukaryota</taxon>
        <taxon>Metazoa</taxon>
        <taxon>Chordata</taxon>
        <taxon>Tunicata</taxon>
        <taxon>Ascidiacea</taxon>
        <taxon>Phlebobranchia</taxon>
        <taxon>Ascidiidae</taxon>
        <taxon>Phallusia</taxon>
    </lineage>
</organism>
<keyword evidence="11" id="KW-0539">Nucleus</keyword>
<keyword evidence="5 14" id="KW-0255">Endonuclease</keyword>
<dbReference type="EMBL" id="LR784849">
    <property type="protein sequence ID" value="CAB3242475.1"/>
    <property type="molecule type" value="mRNA"/>
</dbReference>
<keyword evidence="3" id="KW-0540">Nuclease</keyword>
<name>A0A6F9DBT7_9ASCI</name>
<dbReference type="AlphaFoldDB" id="A0A6F9DBT7"/>
<keyword evidence="9" id="KW-0233">DNA recombination</keyword>
<evidence type="ECO:0000256" key="5">
    <source>
        <dbReference type="ARBA" id="ARBA00022759"/>
    </source>
</evidence>
<keyword evidence="7" id="KW-0378">Hydrolase</keyword>
<dbReference type="Pfam" id="PF21292">
    <property type="entry name" value="EME1-MUS81_C"/>
    <property type="match status" value="1"/>
</dbReference>
<evidence type="ECO:0000256" key="10">
    <source>
        <dbReference type="ARBA" id="ARBA00023204"/>
    </source>
</evidence>
<comment type="cofactor">
    <cofactor evidence="1">
        <name>Mg(2+)</name>
        <dbReference type="ChEBI" id="CHEBI:18420"/>
    </cofactor>
</comment>
<dbReference type="GO" id="GO:0006302">
    <property type="term" value="P:double-strand break repair"/>
    <property type="evidence" value="ECO:0007669"/>
    <property type="project" value="TreeGrafter"/>
</dbReference>
<evidence type="ECO:0000256" key="9">
    <source>
        <dbReference type="ARBA" id="ARBA00023172"/>
    </source>
</evidence>
<feature type="compositionally biased region" description="Basic and acidic residues" evidence="13">
    <location>
        <begin position="111"/>
        <end position="120"/>
    </location>
</feature>
<evidence type="ECO:0000256" key="13">
    <source>
        <dbReference type="SAM" id="MobiDB-lite"/>
    </source>
</evidence>
<sequence>MSVCKCKTMDSAKGGGWTISSESSDNELPSISHKTHKNKPVVHKQSRVVLSDSESGEENLALYIPLSERVSANSKPSFTALNNSTKTTNNLSVNSTDHRGKVGAKQSNKQSNKDQKKAEVLKRKATQAELKSLKPEECLKRIVCEVDSTIAAMFDTDQLIAALNFDSDVKFQESRHAFPSVRWKRLLTFYQANEQQTLTGTETMQDEPEMLAVIPVHEFVLLVDAHKNDFCNSLSHWACEILNQNPGYNMHLVCIGIESYKRKIKGKAQREYRKLVGNEGNSVKDQKKGNKKNKKGDLPEISVSDIEDALVMLQINSNFNTMFVESLEEFVLLVQQMSKSVAEAPYKRMKRQNVQFINEKSSVKIDTRTGEGSKKVWKQMLLQFHNLSPDMANAIVGKYPSLGSLICAYCRITSAEGEKLLSEIVVRRGVGTLESQRRIGPELSKRIYKMLSTMDGDQVLF</sequence>
<gene>
    <name evidence="14" type="primary">Eme1</name>
</gene>
<dbReference type="GO" id="GO:0048476">
    <property type="term" value="C:Holliday junction resolvase complex"/>
    <property type="evidence" value="ECO:0007669"/>
    <property type="project" value="InterPro"/>
</dbReference>
<keyword evidence="6" id="KW-0227">DNA damage</keyword>
<feature type="region of interest" description="Disordered" evidence="13">
    <location>
        <begin position="10"/>
        <end position="44"/>
    </location>
</feature>
<dbReference type="GO" id="GO:0005634">
    <property type="term" value="C:nucleus"/>
    <property type="evidence" value="ECO:0007669"/>
    <property type="project" value="UniProtKB-SubCell"/>
</dbReference>
<keyword evidence="4" id="KW-0479">Metal-binding</keyword>
<reference evidence="14" key="1">
    <citation type="submission" date="2020-04" db="EMBL/GenBank/DDBJ databases">
        <authorList>
            <person name="Neveu A P."/>
        </authorList>
    </citation>
    <scope>NUCLEOTIDE SEQUENCE</scope>
    <source>
        <tissue evidence="14">Whole embryo</tissue>
    </source>
</reference>
<evidence type="ECO:0000256" key="3">
    <source>
        <dbReference type="ARBA" id="ARBA00022722"/>
    </source>
</evidence>
<evidence type="ECO:0000256" key="1">
    <source>
        <dbReference type="ARBA" id="ARBA00001946"/>
    </source>
</evidence>
<dbReference type="GO" id="GO:0031297">
    <property type="term" value="P:replication fork processing"/>
    <property type="evidence" value="ECO:0007669"/>
    <property type="project" value="TreeGrafter"/>
</dbReference>
<dbReference type="GO" id="GO:0046872">
    <property type="term" value="F:metal ion binding"/>
    <property type="evidence" value="ECO:0007669"/>
    <property type="project" value="UniProtKB-KW"/>
</dbReference>